<evidence type="ECO:0000256" key="15">
    <source>
        <dbReference type="ARBA" id="ARBA00073143"/>
    </source>
</evidence>
<dbReference type="SUPFAM" id="SSF47384">
    <property type="entry name" value="Homodimeric domain of signal transducing histidine kinase"/>
    <property type="match status" value="1"/>
</dbReference>
<dbReference type="OrthoDB" id="9772100at2"/>
<proteinExistence type="predicted"/>
<dbReference type="Proteomes" id="UP000306753">
    <property type="component" value="Unassembled WGS sequence"/>
</dbReference>
<keyword evidence="13" id="KW-0902">Two-component regulatory system</keyword>
<evidence type="ECO:0000256" key="12">
    <source>
        <dbReference type="ARBA" id="ARBA00022989"/>
    </source>
</evidence>
<keyword evidence="6" id="KW-0597">Phosphoprotein</keyword>
<protein>
    <recommendedName>
        <fullName evidence="15">C4-dicarboxylate transport sensor protein DctB</fullName>
        <ecNumber evidence="3">2.7.13.3</ecNumber>
    </recommendedName>
</protein>
<dbReference type="Pfam" id="PF02743">
    <property type="entry name" value="dCache_1"/>
    <property type="match status" value="1"/>
</dbReference>
<evidence type="ECO:0000256" key="9">
    <source>
        <dbReference type="ARBA" id="ARBA00022741"/>
    </source>
</evidence>
<dbReference type="InterPro" id="IPR003661">
    <property type="entry name" value="HisK_dim/P_dom"/>
</dbReference>
<feature type="domain" description="Histidine kinase" evidence="16">
    <location>
        <begin position="406"/>
        <end position="616"/>
    </location>
</feature>
<dbReference type="AlphaFoldDB" id="A0A5R9QXB1"/>
<evidence type="ECO:0000256" key="2">
    <source>
        <dbReference type="ARBA" id="ARBA00004429"/>
    </source>
</evidence>
<dbReference type="SUPFAM" id="SSF55874">
    <property type="entry name" value="ATPase domain of HSP90 chaperone/DNA topoisomerase II/histidine kinase"/>
    <property type="match status" value="1"/>
</dbReference>
<dbReference type="GO" id="GO:0005886">
    <property type="term" value="C:plasma membrane"/>
    <property type="evidence" value="ECO:0007669"/>
    <property type="project" value="UniProtKB-SubCell"/>
</dbReference>
<dbReference type="PANTHER" id="PTHR43065">
    <property type="entry name" value="SENSOR HISTIDINE KINASE"/>
    <property type="match status" value="1"/>
</dbReference>
<keyword evidence="8" id="KW-0812">Transmembrane</keyword>
<dbReference type="InterPro" id="IPR017055">
    <property type="entry name" value="Sig_transdc_His_kinase_DctB"/>
</dbReference>
<evidence type="ECO:0000256" key="6">
    <source>
        <dbReference type="ARBA" id="ARBA00022553"/>
    </source>
</evidence>
<dbReference type="Pfam" id="PF02518">
    <property type="entry name" value="HATPase_c"/>
    <property type="match status" value="1"/>
</dbReference>
<keyword evidence="10 17" id="KW-0418">Kinase</keyword>
<dbReference type="FunFam" id="1.10.287.130:FF:000049">
    <property type="entry name" value="C4-dicarboxylate transport sensor protein DctB"/>
    <property type="match status" value="1"/>
</dbReference>
<name>A0A5R9QXB1_9GAMM</name>
<dbReference type="SUPFAM" id="SSF103190">
    <property type="entry name" value="Sensory domain-like"/>
    <property type="match status" value="1"/>
</dbReference>
<gene>
    <name evidence="17" type="ORF">DN820_09775</name>
</gene>
<keyword evidence="4" id="KW-1003">Cell membrane</keyword>
<accession>A0A5R9QXB1</accession>
<dbReference type="InterPro" id="IPR033479">
    <property type="entry name" value="dCache_1"/>
</dbReference>
<evidence type="ECO:0000256" key="1">
    <source>
        <dbReference type="ARBA" id="ARBA00000085"/>
    </source>
</evidence>
<keyword evidence="5" id="KW-0997">Cell inner membrane</keyword>
<evidence type="ECO:0000256" key="11">
    <source>
        <dbReference type="ARBA" id="ARBA00022840"/>
    </source>
</evidence>
<dbReference type="InterPro" id="IPR036097">
    <property type="entry name" value="HisK_dim/P_sf"/>
</dbReference>
<dbReference type="InterPro" id="IPR003594">
    <property type="entry name" value="HATPase_dom"/>
</dbReference>
<evidence type="ECO:0000256" key="13">
    <source>
        <dbReference type="ARBA" id="ARBA00023012"/>
    </source>
</evidence>
<dbReference type="Gene3D" id="1.10.287.130">
    <property type="match status" value="1"/>
</dbReference>
<evidence type="ECO:0000256" key="5">
    <source>
        <dbReference type="ARBA" id="ARBA00022519"/>
    </source>
</evidence>
<keyword evidence="14" id="KW-0472">Membrane</keyword>
<keyword evidence="11" id="KW-0067">ATP-binding</keyword>
<comment type="catalytic activity">
    <reaction evidence="1">
        <text>ATP + protein L-histidine = ADP + protein N-phospho-L-histidine.</text>
        <dbReference type="EC" id="2.7.13.3"/>
    </reaction>
</comment>
<reference evidence="17 18" key="1">
    <citation type="journal article" date="2017" name="Eur. J. Clin. Microbiol. Infect. Dis.">
        <title>Uncommonly isolated clinical Pseudomonas: identification and phylogenetic assignation.</title>
        <authorList>
            <person name="Mulet M."/>
            <person name="Gomila M."/>
            <person name="Ramirez A."/>
            <person name="Cardew S."/>
            <person name="Moore E.R."/>
            <person name="Lalucat J."/>
            <person name="Garcia-Valdes E."/>
        </authorList>
    </citation>
    <scope>NUCLEOTIDE SEQUENCE [LARGE SCALE GENOMIC DNA]</scope>
    <source>
        <strain evidence="17 18">SD129</strain>
    </source>
</reference>
<dbReference type="Gene3D" id="3.30.565.10">
    <property type="entry name" value="Histidine kinase-like ATPase, C-terminal domain"/>
    <property type="match status" value="1"/>
</dbReference>
<evidence type="ECO:0000256" key="14">
    <source>
        <dbReference type="ARBA" id="ARBA00023136"/>
    </source>
</evidence>
<dbReference type="GO" id="GO:0005524">
    <property type="term" value="F:ATP binding"/>
    <property type="evidence" value="ECO:0007669"/>
    <property type="project" value="UniProtKB-KW"/>
</dbReference>
<dbReference type="InterPro" id="IPR036890">
    <property type="entry name" value="HATPase_C_sf"/>
</dbReference>
<dbReference type="RefSeq" id="WP_138408966.1">
    <property type="nucleotide sequence ID" value="NZ_QLAE01000020.1"/>
</dbReference>
<evidence type="ECO:0000256" key="3">
    <source>
        <dbReference type="ARBA" id="ARBA00012438"/>
    </source>
</evidence>
<keyword evidence="7" id="KW-0808">Transferase</keyword>
<dbReference type="SMART" id="SM00387">
    <property type="entry name" value="HATPase_c"/>
    <property type="match status" value="1"/>
</dbReference>
<dbReference type="Gene3D" id="3.30.450.20">
    <property type="entry name" value="PAS domain"/>
    <property type="match status" value="2"/>
</dbReference>
<keyword evidence="9" id="KW-0547">Nucleotide-binding</keyword>
<evidence type="ECO:0000256" key="7">
    <source>
        <dbReference type="ARBA" id="ARBA00022679"/>
    </source>
</evidence>
<dbReference type="GO" id="GO:0000155">
    <property type="term" value="F:phosphorelay sensor kinase activity"/>
    <property type="evidence" value="ECO:0007669"/>
    <property type="project" value="InterPro"/>
</dbReference>
<organism evidence="17 18">
    <name type="scientific">Stutzerimonas nosocomialis</name>
    <dbReference type="NCBI Taxonomy" id="1056496"/>
    <lineage>
        <taxon>Bacteria</taxon>
        <taxon>Pseudomonadati</taxon>
        <taxon>Pseudomonadota</taxon>
        <taxon>Gammaproteobacteria</taxon>
        <taxon>Pseudomonadales</taxon>
        <taxon>Pseudomonadaceae</taxon>
        <taxon>Stutzerimonas</taxon>
    </lineage>
</organism>
<comment type="subcellular location">
    <subcellularLocation>
        <location evidence="2">Cell inner membrane</location>
        <topology evidence="2">Multi-pass membrane protein</topology>
    </subcellularLocation>
</comment>
<dbReference type="PRINTS" id="PR00344">
    <property type="entry name" value="BCTRLSENSOR"/>
</dbReference>
<evidence type="ECO:0000259" key="16">
    <source>
        <dbReference type="PROSITE" id="PS50109"/>
    </source>
</evidence>
<dbReference type="Gene3D" id="6.10.250.3020">
    <property type="match status" value="1"/>
</dbReference>
<comment type="caution">
    <text evidence="17">The sequence shown here is derived from an EMBL/GenBank/DDBJ whole genome shotgun (WGS) entry which is preliminary data.</text>
</comment>
<dbReference type="InterPro" id="IPR029151">
    <property type="entry name" value="Sensor-like_sf"/>
</dbReference>
<dbReference type="CDD" id="cd12914">
    <property type="entry name" value="PDC1_DGC_like"/>
    <property type="match status" value="1"/>
</dbReference>
<evidence type="ECO:0000256" key="10">
    <source>
        <dbReference type="ARBA" id="ARBA00022777"/>
    </source>
</evidence>
<evidence type="ECO:0000313" key="18">
    <source>
        <dbReference type="Proteomes" id="UP000306753"/>
    </source>
</evidence>
<dbReference type="PROSITE" id="PS50109">
    <property type="entry name" value="HIS_KIN"/>
    <property type="match status" value="1"/>
</dbReference>
<dbReference type="InterPro" id="IPR004358">
    <property type="entry name" value="Sig_transdc_His_kin-like_C"/>
</dbReference>
<evidence type="ECO:0000313" key="17">
    <source>
        <dbReference type="EMBL" id="TLX63665.1"/>
    </source>
</evidence>
<dbReference type="EC" id="2.7.13.3" evidence="3"/>
<sequence>MPLTVKARPLHRVVLLPLLVMLPVLGCGYAAFLVSERAGIARLAESGERQLELNARAVESEISKYTYLPSLLELDEGVSGLLLSPGDVDRQRQVNRYLQGLNARSGSLAIYVLDRDGRVVATSNWHAPDSFLGEDLSFRPYYQDAIIGLPGRFYGIGSTRGEAGYYLAHGLADPQGQIYGVAVVKVRLDTLEERWERARVQAYVSDENGIIILSSDPAKRLKSIRPLSLATRERLANSQQYYWWRLDELRLLVRNSLGDGLEQVRYDSDVPDPIDTSVDYLSQTRRLSDTPWHLTLLTPLREERHNSLSNAMLAAAACALLAFLLITWNQRRKVIATRLAAREALERANRELELRIGVRTADLCATNERLKAEICERLQAEQTLRTAQDELVRAGKLAVIGQMSTNLAHEINQPLAALRTLSANAVRFLQRGAIDTASANLESISELVDRVGKITGSLRAFARGGDDTGRAQLHKAFETALLMLHPRVEAVRPVIERDYQEVVLPIDQTRLEQILVNLIANALDALRGQPHPRLWLSGRLCGDDYAVEVRDNGPGIPPEARDHLFELFYTTKPGDAGLGLGLTLSASLAAAANGTLTVHHPPQGGAAFVLTLPRFSQCSSPDSRAS</sequence>
<keyword evidence="12" id="KW-1133">Transmembrane helix</keyword>
<dbReference type="CDD" id="cd00082">
    <property type="entry name" value="HisKA"/>
    <property type="match status" value="1"/>
</dbReference>
<dbReference type="PANTHER" id="PTHR43065:SF46">
    <property type="entry name" value="C4-DICARBOXYLATE TRANSPORT SENSOR PROTEIN DCTB"/>
    <property type="match status" value="1"/>
</dbReference>
<dbReference type="InterPro" id="IPR005467">
    <property type="entry name" value="His_kinase_dom"/>
</dbReference>
<evidence type="ECO:0000256" key="8">
    <source>
        <dbReference type="ARBA" id="ARBA00022692"/>
    </source>
</evidence>
<dbReference type="SMART" id="SM00388">
    <property type="entry name" value="HisKA"/>
    <property type="match status" value="1"/>
</dbReference>
<dbReference type="PIRSF" id="PIRSF036431">
    <property type="entry name" value="STHK_DctB"/>
    <property type="match status" value="1"/>
</dbReference>
<keyword evidence="18" id="KW-1185">Reference proteome</keyword>
<dbReference type="EMBL" id="QLAG01000010">
    <property type="protein sequence ID" value="TLX63665.1"/>
    <property type="molecule type" value="Genomic_DNA"/>
</dbReference>
<evidence type="ECO:0000256" key="4">
    <source>
        <dbReference type="ARBA" id="ARBA00022475"/>
    </source>
</evidence>